<dbReference type="Proteomes" id="UP000321533">
    <property type="component" value="Chromosome"/>
</dbReference>
<keyword evidence="1" id="KW-0560">Oxidoreductase</keyword>
<dbReference type="EMBL" id="CP042435">
    <property type="protein sequence ID" value="QEC68715.1"/>
    <property type="molecule type" value="Genomic_DNA"/>
</dbReference>
<dbReference type="GO" id="GO:0004497">
    <property type="term" value="F:monooxygenase activity"/>
    <property type="evidence" value="ECO:0007669"/>
    <property type="project" value="UniProtKB-KW"/>
</dbReference>
<protein>
    <submittedName>
        <fullName evidence="1">Antibiotic biosynthesis monooxygenase</fullName>
    </submittedName>
</protein>
<keyword evidence="1" id="KW-0503">Monooxygenase</keyword>
<dbReference type="KEGG" id="pgin:FRZ67_15900"/>
<sequence length="101" mass="11898">MIARIWHGYTVFENADSYEHLLREEIFEGIHSRQIEGFKSIQLLRRNLAEETEFITLMMFDSIESVKVFAGENYETAVVPDKARKLLKRFDATSQHYEVIV</sequence>
<proteinExistence type="predicted"/>
<reference evidence="1 2" key="1">
    <citation type="journal article" date="2016" name="Int. J. Syst. Evol. Microbiol.">
        <title>Panacibacter ginsenosidivorans gen. nov., sp. nov., with ginsenoside converting activity isolated from soil of a ginseng field.</title>
        <authorList>
            <person name="Siddiqi M.Z."/>
            <person name="Muhammad Shafi S."/>
            <person name="Choi K.D."/>
            <person name="Im W.T."/>
        </authorList>
    </citation>
    <scope>NUCLEOTIDE SEQUENCE [LARGE SCALE GENOMIC DNA]</scope>
    <source>
        <strain evidence="1 2">Gsoil1550</strain>
    </source>
</reference>
<evidence type="ECO:0000313" key="2">
    <source>
        <dbReference type="Proteomes" id="UP000321533"/>
    </source>
</evidence>
<name>A0A5B8VCF6_9BACT</name>
<dbReference type="AlphaFoldDB" id="A0A5B8VCF6"/>
<dbReference type="RefSeq" id="WP_147191016.1">
    <property type="nucleotide sequence ID" value="NZ_CP042435.1"/>
</dbReference>
<gene>
    <name evidence="1" type="ORF">FRZ67_15900</name>
</gene>
<organism evidence="1 2">
    <name type="scientific">Panacibacter ginsenosidivorans</name>
    <dbReference type="NCBI Taxonomy" id="1813871"/>
    <lineage>
        <taxon>Bacteria</taxon>
        <taxon>Pseudomonadati</taxon>
        <taxon>Bacteroidota</taxon>
        <taxon>Chitinophagia</taxon>
        <taxon>Chitinophagales</taxon>
        <taxon>Chitinophagaceae</taxon>
        <taxon>Panacibacter</taxon>
    </lineage>
</organism>
<dbReference type="OrthoDB" id="165208at2"/>
<evidence type="ECO:0000313" key="1">
    <source>
        <dbReference type="EMBL" id="QEC68715.1"/>
    </source>
</evidence>
<keyword evidence="2" id="KW-1185">Reference proteome</keyword>
<accession>A0A5B8VCF6</accession>